<dbReference type="Gene3D" id="3.40.50.10330">
    <property type="entry name" value="Probable inorganic polyphosphate/atp-NAD kinase, domain 1"/>
    <property type="match status" value="1"/>
</dbReference>
<feature type="region of interest" description="Disordered" evidence="10">
    <location>
        <begin position="294"/>
        <end position="315"/>
    </location>
</feature>
<evidence type="ECO:0000256" key="10">
    <source>
        <dbReference type="SAM" id="MobiDB-lite"/>
    </source>
</evidence>
<evidence type="ECO:0000256" key="1">
    <source>
        <dbReference type="ARBA" id="ARBA00022490"/>
    </source>
</evidence>
<dbReference type="InterPro" id="IPR016064">
    <property type="entry name" value="NAD/diacylglycerol_kinase_sf"/>
</dbReference>
<comment type="subcellular location">
    <subcellularLocation>
        <location evidence="9">Cytoplasm</location>
    </subcellularLocation>
</comment>
<dbReference type="GO" id="GO:0005737">
    <property type="term" value="C:cytoplasm"/>
    <property type="evidence" value="ECO:0007669"/>
    <property type="project" value="UniProtKB-SubCell"/>
</dbReference>
<evidence type="ECO:0000256" key="3">
    <source>
        <dbReference type="ARBA" id="ARBA00022741"/>
    </source>
</evidence>
<organism evidence="11 12">
    <name type="scientific">Pseudonocardia asaccharolytica DSM 44247 = NBRC 16224</name>
    <dbReference type="NCBI Taxonomy" id="1123024"/>
    <lineage>
        <taxon>Bacteria</taxon>
        <taxon>Bacillati</taxon>
        <taxon>Actinomycetota</taxon>
        <taxon>Actinomycetes</taxon>
        <taxon>Pseudonocardiales</taxon>
        <taxon>Pseudonocardiaceae</taxon>
        <taxon>Pseudonocardia</taxon>
    </lineage>
</organism>
<gene>
    <name evidence="11" type="primary">ppnK</name>
    <name evidence="9" type="synonym">nadK</name>
    <name evidence="11" type="ORF">PA7_40110</name>
</gene>
<comment type="function">
    <text evidence="9">Involved in the regulation of the intracellular balance of NAD and NADP, and is a key enzyme in the biosynthesis of NADP. Catalyzes specifically the phosphorylation on 2'-hydroxyl of the adenosine moiety of NAD to yield NADP.</text>
</comment>
<evidence type="ECO:0000256" key="9">
    <source>
        <dbReference type="HAMAP-Rule" id="MF_00361"/>
    </source>
</evidence>
<evidence type="ECO:0000256" key="5">
    <source>
        <dbReference type="ARBA" id="ARBA00022840"/>
    </source>
</evidence>
<keyword evidence="6 9" id="KW-0521">NADP</keyword>
<keyword evidence="2 9" id="KW-0808">Transferase</keyword>
<dbReference type="GO" id="GO:0046872">
    <property type="term" value="F:metal ion binding"/>
    <property type="evidence" value="ECO:0007669"/>
    <property type="project" value="UniProtKB-UniRule"/>
</dbReference>
<dbReference type="Gene3D" id="2.60.200.30">
    <property type="entry name" value="Probable inorganic polyphosphate/atp-NAD kinase, domain 2"/>
    <property type="match status" value="1"/>
</dbReference>
<reference evidence="11 12" key="1">
    <citation type="submission" date="2019-07" db="EMBL/GenBank/DDBJ databases">
        <title>Whole genome shotgun sequence of Pseudonocardia asaccharolytica NBRC 16224.</title>
        <authorList>
            <person name="Hosoyama A."/>
            <person name="Uohara A."/>
            <person name="Ohji S."/>
            <person name="Ichikawa N."/>
        </authorList>
    </citation>
    <scope>NUCLEOTIDE SEQUENCE [LARGE SCALE GENOMIC DNA]</scope>
    <source>
        <strain evidence="11 12">NBRC 16224</strain>
    </source>
</reference>
<evidence type="ECO:0000256" key="6">
    <source>
        <dbReference type="ARBA" id="ARBA00022857"/>
    </source>
</evidence>
<dbReference type="NCBIfam" id="NF002892">
    <property type="entry name" value="PRK03372.1"/>
    <property type="match status" value="1"/>
</dbReference>
<keyword evidence="1 9" id="KW-0963">Cytoplasm</keyword>
<dbReference type="EMBL" id="BJVI01000060">
    <property type="protein sequence ID" value="GEL20174.1"/>
    <property type="molecule type" value="Genomic_DNA"/>
</dbReference>
<evidence type="ECO:0000256" key="2">
    <source>
        <dbReference type="ARBA" id="ARBA00022679"/>
    </source>
</evidence>
<comment type="caution">
    <text evidence="11">The sequence shown here is derived from an EMBL/GenBank/DDBJ whole genome shotgun (WGS) entry which is preliminary data.</text>
</comment>
<comment type="cofactor">
    <cofactor evidence="9">
        <name>a divalent metal cation</name>
        <dbReference type="ChEBI" id="CHEBI:60240"/>
    </cofactor>
</comment>
<evidence type="ECO:0000256" key="8">
    <source>
        <dbReference type="ARBA" id="ARBA00047925"/>
    </source>
</evidence>
<evidence type="ECO:0000256" key="7">
    <source>
        <dbReference type="ARBA" id="ARBA00023027"/>
    </source>
</evidence>
<protein>
    <recommendedName>
        <fullName evidence="9">NAD kinase</fullName>
        <ecNumber evidence="9">2.7.1.23</ecNumber>
    </recommendedName>
    <alternativeName>
        <fullName evidence="9">ATP-dependent NAD kinase</fullName>
    </alternativeName>
</protein>
<dbReference type="FunFam" id="2.60.200.30:FF:000007">
    <property type="entry name" value="NAD kinase"/>
    <property type="match status" value="1"/>
</dbReference>
<dbReference type="SUPFAM" id="SSF111331">
    <property type="entry name" value="NAD kinase/diacylglycerol kinase-like"/>
    <property type="match status" value="1"/>
</dbReference>
<keyword evidence="5 9" id="KW-0067">ATP-binding</keyword>
<dbReference type="GO" id="GO:0019674">
    <property type="term" value="P:NAD+ metabolic process"/>
    <property type="evidence" value="ECO:0007669"/>
    <property type="project" value="InterPro"/>
</dbReference>
<evidence type="ECO:0000313" key="11">
    <source>
        <dbReference type="EMBL" id="GEL20174.1"/>
    </source>
</evidence>
<feature type="binding site" evidence="9">
    <location>
        <position position="160"/>
    </location>
    <ligand>
        <name>NAD(+)</name>
        <dbReference type="ChEBI" id="CHEBI:57540"/>
    </ligand>
</feature>
<evidence type="ECO:0000256" key="4">
    <source>
        <dbReference type="ARBA" id="ARBA00022777"/>
    </source>
</evidence>
<name>A0A511D952_9PSEU</name>
<dbReference type="STRING" id="1123024.GCA_000423625_04702"/>
<keyword evidence="7 9" id="KW-0520">NAD</keyword>
<dbReference type="GO" id="GO:0003951">
    <property type="term" value="F:NAD+ kinase activity"/>
    <property type="evidence" value="ECO:0007669"/>
    <property type="project" value="UniProtKB-UniRule"/>
</dbReference>
<accession>A0A511D952</accession>
<dbReference type="InterPro" id="IPR002504">
    <property type="entry name" value="NADK"/>
</dbReference>
<sequence length="315" mass="33354">MREAMVVLHTGRETNRRTAAAVATRLAGEGIRLRMLASELVEVGAEVPDGLRPIPVDELPAAAQGAEFVLVLGGDGTFLRAAALARPCGVPLLGVNLGRVGFLAEAEQESLDEALDALVAHNYAIEERMTIDVVVRSNGSVLGRTWALNEASVEKSTRERILEVVLEVDGRPVSSFGCDGVICATPTGSTAYAFSAGGPVVWPQVEALLLVPSNAHALFARPMLVAPESAAAVEVDQFGPPALLDCDGKRTIVLPPGARVEVCRGEKSVRVVRIDGQPFADRLVRKFDLPVRGWRGSPDRHADDPIGLTPRGAAP</sequence>
<feature type="binding site" evidence="9">
    <location>
        <position position="179"/>
    </location>
    <ligand>
        <name>NAD(+)</name>
        <dbReference type="ChEBI" id="CHEBI:57540"/>
    </ligand>
</feature>
<dbReference type="HAMAP" id="MF_00361">
    <property type="entry name" value="NAD_kinase"/>
    <property type="match status" value="1"/>
</dbReference>
<dbReference type="GO" id="GO:0051287">
    <property type="term" value="F:NAD binding"/>
    <property type="evidence" value="ECO:0007669"/>
    <property type="project" value="UniProtKB-ARBA"/>
</dbReference>
<dbReference type="InterPro" id="IPR017438">
    <property type="entry name" value="ATP-NAD_kinase_N"/>
</dbReference>
<dbReference type="AlphaFoldDB" id="A0A511D952"/>
<feature type="binding site" evidence="9">
    <location>
        <begin position="149"/>
        <end position="150"/>
    </location>
    <ligand>
        <name>NAD(+)</name>
        <dbReference type="ChEBI" id="CHEBI:57540"/>
    </ligand>
</feature>
<proteinExistence type="inferred from homology"/>
<dbReference type="InterPro" id="IPR017437">
    <property type="entry name" value="ATP-NAD_kinase_PpnK-typ_C"/>
</dbReference>
<comment type="caution">
    <text evidence="9">Lacks conserved residue(s) required for the propagation of feature annotation.</text>
</comment>
<dbReference type="EC" id="2.7.1.23" evidence="9"/>
<feature type="active site" description="Proton acceptor" evidence="9">
    <location>
        <position position="75"/>
    </location>
</feature>
<dbReference type="Pfam" id="PF01513">
    <property type="entry name" value="NAD_kinase"/>
    <property type="match status" value="1"/>
</dbReference>
<dbReference type="PANTHER" id="PTHR20275">
    <property type="entry name" value="NAD KINASE"/>
    <property type="match status" value="1"/>
</dbReference>
<dbReference type="GO" id="GO:0005524">
    <property type="term" value="F:ATP binding"/>
    <property type="evidence" value="ECO:0007669"/>
    <property type="project" value="UniProtKB-KW"/>
</dbReference>
<evidence type="ECO:0000313" key="12">
    <source>
        <dbReference type="Proteomes" id="UP000321328"/>
    </source>
</evidence>
<feature type="binding site" evidence="9">
    <location>
        <begin position="190"/>
        <end position="195"/>
    </location>
    <ligand>
        <name>NAD(+)</name>
        <dbReference type="ChEBI" id="CHEBI:57540"/>
    </ligand>
</feature>
<dbReference type="Proteomes" id="UP000321328">
    <property type="component" value="Unassembled WGS sequence"/>
</dbReference>
<dbReference type="Pfam" id="PF20143">
    <property type="entry name" value="NAD_kinase_C"/>
    <property type="match status" value="1"/>
</dbReference>
<keyword evidence="3 9" id="KW-0547">Nucleotide-binding</keyword>
<comment type="catalytic activity">
    <reaction evidence="8 9">
        <text>NAD(+) + ATP = ADP + NADP(+) + H(+)</text>
        <dbReference type="Rhea" id="RHEA:18629"/>
        <dbReference type="ChEBI" id="CHEBI:15378"/>
        <dbReference type="ChEBI" id="CHEBI:30616"/>
        <dbReference type="ChEBI" id="CHEBI:57540"/>
        <dbReference type="ChEBI" id="CHEBI:58349"/>
        <dbReference type="ChEBI" id="CHEBI:456216"/>
        <dbReference type="EC" id="2.7.1.23"/>
    </reaction>
</comment>
<keyword evidence="12" id="KW-1185">Reference proteome</keyword>
<feature type="binding site" evidence="9">
    <location>
        <position position="80"/>
    </location>
    <ligand>
        <name>NAD(+)</name>
        <dbReference type="ChEBI" id="CHEBI:57540"/>
    </ligand>
</feature>
<dbReference type="GO" id="GO:0006741">
    <property type="term" value="P:NADP+ biosynthetic process"/>
    <property type="evidence" value="ECO:0007669"/>
    <property type="project" value="UniProtKB-UniRule"/>
</dbReference>
<keyword evidence="4 9" id="KW-0418">Kinase</keyword>
<dbReference type="PANTHER" id="PTHR20275:SF0">
    <property type="entry name" value="NAD KINASE"/>
    <property type="match status" value="1"/>
</dbReference>
<comment type="similarity">
    <text evidence="9">Belongs to the NAD kinase family.</text>
</comment>
<feature type="binding site" evidence="9">
    <location>
        <begin position="75"/>
        <end position="76"/>
    </location>
    <ligand>
        <name>NAD(+)</name>
        <dbReference type="ChEBI" id="CHEBI:57540"/>
    </ligand>
</feature>